<accession>A0A085WKT6</accession>
<dbReference type="EMBL" id="JMCB01000006">
    <property type="protein sequence ID" value="KFE68299.1"/>
    <property type="molecule type" value="Genomic_DNA"/>
</dbReference>
<dbReference type="AlphaFoldDB" id="A0A085WKT6"/>
<dbReference type="STRING" id="394096.DB31_7536"/>
<evidence type="ECO:0000313" key="3">
    <source>
        <dbReference type="Proteomes" id="UP000028725"/>
    </source>
</evidence>
<feature type="compositionally biased region" description="Basic and acidic residues" evidence="1">
    <location>
        <begin position="11"/>
        <end position="22"/>
    </location>
</feature>
<keyword evidence="3" id="KW-1185">Reference proteome</keyword>
<proteinExistence type="predicted"/>
<dbReference type="Proteomes" id="UP000028725">
    <property type="component" value="Unassembled WGS sequence"/>
</dbReference>
<reference evidence="2 3" key="1">
    <citation type="submission" date="2014-04" db="EMBL/GenBank/DDBJ databases">
        <title>Genome assembly of Hyalangium minutum DSM 14724.</title>
        <authorList>
            <person name="Sharma G."/>
            <person name="Subramanian S."/>
        </authorList>
    </citation>
    <scope>NUCLEOTIDE SEQUENCE [LARGE SCALE GENOMIC DNA]</scope>
    <source>
        <strain evidence="2 3">DSM 14724</strain>
    </source>
</reference>
<evidence type="ECO:0000256" key="1">
    <source>
        <dbReference type="SAM" id="MobiDB-lite"/>
    </source>
</evidence>
<comment type="caution">
    <text evidence="2">The sequence shown here is derived from an EMBL/GenBank/DDBJ whole genome shotgun (WGS) entry which is preliminary data.</text>
</comment>
<name>A0A085WKT6_9BACT</name>
<gene>
    <name evidence="2" type="ORF">DB31_7536</name>
</gene>
<organism evidence="2 3">
    <name type="scientific">Hyalangium minutum</name>
    <dbReference type="NCBI Taxonomy" id="394096"/>
    <lineage>
        <taxon>Bacteria</taxon>
        <taxon>Pseudomonadati</taxon>
        <taxon>Myxococcota</taxon>
        <taxon>Myxococcia</taxon>
        <taxon>Myxococcales</taxon>
        <taxon>Cystobacterineae</taxon>
        <taxon>Archangiaceae</taxon>
        <taxon>Hyalangium</taxon>
    </lineage>
</organism>
<sequence length="99" mass="10851">MLSLPCLPPEYADRGASPRHEGASAQRSTDASSFGQFRHPERLPPSPSASDVRRVRAVDSDRVRWHRVRTGSRFNLRGGRCAMGTVQNGVSGRSTLTFA</sequence>
<evidence type="ECO:0000313" key="2">
    <source>
        <dbReference type="EMBL" id="KFE68299.1"/>
    </source>
</evidence>
<feature type="compositionally biased region" description="Polar residues" evidence="1">
    <location>
        <begin position="25"/>
        <end position="35"/>
    </location>
</feature>
<feature type="region of interest" description="Disordered" evidence="1">
    <location>
        <begin position="1"/>
        <end position="57"/>
    </location>
</feature>
<protein>
    <submittedName>
        <fullName evidence="2">Uncharacterized protein</fullName>
    </submittedName>
</protein>